<dbReference type="EMBL" id="PZQS01000003">
    <property type="protein sequence ID" value="PVD33332.1"/>
    <property type="molecule type" value="Genomic_DNA"/>
</dbReference>
<protein>
    <submittedName>
        <fullName evidence="1">Uncharacterized protein</fullName>
    </submittedName>
</protein>
<proteinExistence type="predicted"/>
<dbReference type="Proteomes" id="UP000245119">
    <property type="component" value="Linkage Group LG3"/>
</dbReference>
<dbReference type="AlphaFoldDB" id="A0A2T7PIY7"/>
<comment type="caution">
    <text evidence="1">The sequence shown here is derived from an EMBL/GenBank/DDBJ whole genome shotgun (WGS) entry which is preliminary data.</text>
</comment>
<sequence length="75" mass="8216">MQAEGKQQGALQGSGNVAHMCAEKVRELGIDYSTPTVICNPSSEMQQSYRNCVLQISSTLQRQPPAHPTRRSTGR</sequence>
<evidence type="ECO:0000313" key="1">
    <source>
        <dbReference type="EMBL" id="PVD33332.1"/>
    </source>
</evidence>
<keyword evidence="2" id="KW-1185">Reference proteome</keyword>
<evidence type="ECO:0000313" key="2">
    <source>
        <dbReference type="Proteomes" id="UP000245119"/>
    </source>
</evidence>
<gene>
    <name evidence="1" type="ORF">C0Q70_04586</name>
</gene>
<name>A0A2T7PIY7_POMCA</name>
<accession>A0A2T7PIY7</accession>
<organism evidence="1 2">
    <name type="scientific">Pomacea canaliculata</name>
    <name type="common">Golden apple snail</name>
    <dbReference type="NCBI Taxonomy" id="400727"/>
    <lineage>
        <taxon>Eukaryota</taxon>
        <taxon>Metazoa</taxon>
        <taxon>Spiralia</taxon>
        <taxon>Lophotrochozoa</taxon>
        <taxon>Mollusca</taxon>
        <taxon>Gastropoda</taxon>
        <taxon>Caenogastropoda</taxon>
        <taxon>Architaenioglossa</taxon>
        <taxon>Ampullarioidea</taxon>
        <taxon>Ampullariidae</taxon>
        <taxon>Pomacea</taxon>
    </lineage>
</organism>
<reference evidence="1 2" key="1">
    <citation type="submission" date="2018-04" db="EMBL/GenBank/DDBJ databases">
        <title>The genome of golden apple snail Pomacea canaliculata provides insight into stress tolerance and invasive adaptation.</title>
        <authorList>
            <person name="Liu C."/>
            <person name="Liu B."/>
            <person name="Ren Y."/>
            <person name="Zhang Y."/>
            <person name="Wang H."/>
            <person name="Li S."/>
            <person name="Jiang F."/>
            <person name="Yin L."/>
            <person name="Zhang G."/>
            <person name="Qian W."/>
            <person name="Fan W."/>
        </authorList>
    </citation>
    <scope>NUCLEOTIDE SEQUENCE [LARGE SCALE GENOMIC DNA]</scope>
    <source>
        <strain evidence="1">SZHN2017</strain>
        <tissue evidence="1">Muscle</tissue>
    </source>
</reference>